<sequence>MAQLTPIRGFLNTPVSKSICVVTIIAAVLLSITELKPYVILALDPLIVVYNQYWRLLVYQLAVINESDLVVVLVVWFTFKSLERFYGSRKYLSLIGLFWFYNALLNFTVMTVGQLLIYGVKYLIHKVWSSNLDDNAYYTPTTFNQVAPGPLGIVSSLYVTYGKFVPISYYFQILFSLPRKATGNIESTTTDNEVDLNDDGNAVPTMSKTKQITLTNQFHIHVIYTLLFLNNGFQSVIPCVVGLVIGKLHTQDILPGSKNWLLPSLVFELFVNPIKLITNVLNGTRNIRRRSRRMGGYQQVSTLGAGGSISPAGNQSSRIAATGSNVSGGDGDDEASDNGGDEDGNDLDDDFDEERQRALQIRAETPIRPLGNQFLDTLRGQ</sequence>
<feature type="compositionally biased region" description="Acidic residues" evidence="5">
    <location>
        <begin position="330"/>
        <end position="353"/>
    </location>
</feature>
<feature type="region of interest" description="Disordered" evidence="5">
    <location>
        <begin position="304"/>
        <end position="381"/>
    </location>
</feature>
<dbReference type="AlphaFoldDB" id="A0A9P8AGP8"/>
<feature type="transmembrane region" description="Helical" evidence="6">
    <location>
        <begin position="265"/>
        <end position="284"/>
    </location>
</feature>
<proteinExistence type="predicted"/>
<feature type="compositionally biased region" description="Polar residues" evidence="5">
    <location>
        <begin position="311"/>
        <end position="327"/>
    </location>
</feature>
<dbReference type="Proteomes" id="UP000790833">
    <property type="component" value="Unassembled WGS sequence"/>
</dbReference>
<feature type="transmembrane region" description="Helical" evidence="6">
    <location>
        <begin position="222"/>
        <end position="245"/>
    </location>
</feature>
<keyword evidence="2 6" id="KW-0812">Transmembrane</keyword>
<evidence type="ECO:0000256" key="3">
    <source>
        <dbReference type="ARBA" id="ARBA00022989"/>
    </source>
</evidence>
<evidence type="ECO:0000256" key="1">
    <source>
        <dbReference type="ARBA" id="ARBA00004141"/>
    </source>
</evidence>
<gene>
    <name evidence="7" type="ORF">KQ657_001680</name>
</gene>
<dbReference type="RefSeq" id="XP_043048130.1">
    <property type="nucleotide sequence ID" value="XM_043192466.1"/>
</dbReference>
<evidence type="ECO:0000256" key="2">
    <source>
        <dbReference type="ARBA" id="ARBA00022692"/>
    </source>
</evidence>
<evidence type="ECO:0000313" key="7">
    <source>
        <dbReference type="EMBL" id="KAG7192580.1"/>
    </source>
</evidence>
<dbReference type="OrthoDB" id="272778at2759"/>
<dbReference type="EMBL" id="JAHMUF010000017">
    <property type="protein sequence ID" value="KAG7192580.1"/>
    <property type="molecule type" value="Genomic_DNA"/>
</dbReference>
<name>A0A9P8AGP8_9ASCO</name>
<dbReference type="SUPFAM" id="SSF144091">
    <property type="entry name" value="Rhomboid-like"/>
    <property type="match status" value="1"/>
</dbReference>
<keyword evidence="4 6" id="KW-0472">Membrane</keyword>
<evidence type="ECO:0000256" key="4">
    <source>
        <dbReference type="ARBA" id="ARBA00023136"/>
    </source>
</evidence>
<evidence type="ECO:0000313" key="8">
    <source>
        <dbReference type="Proteomes" id="UP000790833"/>
    </source>
</evidence>
<dbReference type="InterPro" id="IPR035952">
    <property type="entry name" value="Rhomboid-like_sf"/>
</dbReference>
<comment type="subcellular location">
    <subcellularLocation>
        <location evidence="1">Membrane</location>
        <topology evidence="1">Multi-pass membrane protein</topology>
    </subcellularLocation>
</comment>
<organism evidence="7 8">
    <name type="scientific">Scheffersomyces spartinae</name>
    <dbReference type="NCBI Taxonomy" id="45513"/>
    <lineage>
        <taxon>Eukaryota</taxon>
        <taxon>Fungi</taxon>
        <taxon>Dikarya</taxon>
        <taxon>Ascomycota</taxon>
        <taxon>Saccharomycotina</taxon>
        <taxon>Pichiomycetes</taxon>
        <taxon>Debaryomycetaceae</taxon>
        <taxon>Scheffersomyces</taxon>
    </lineage>
</organism>
<protein>
    <submittedName>
        <fullName evidence="7">Uncharacterized protein</fullName>
    </submittedName>
</protein>
<keyword evidence="3 6" id="KW-1133">Transmembrane helix</keyword>
<comment type="caution">
    <text evidence="7">The sequence shown here is derived from an EMBL/GenBank/DDBJ whole genome shotgun (WGS) entry which is preliminary data.</text>
</comment>
<reference evidence="7" key="1">
    <citation type="submission" date="2021-03" db="EMBL/GenBank/DDBJ databases">
        <authorList>
            <person name="Palmer J.M."/>
        </authorList>
    </citation>
    <scope>NUCLEOTIDE SEQUENCE</scope>
    <source>
        <strain evidence="7">ARV_011</strain>
    </source>
</reference>
<dbReference type="GeneID" id="66115054"/>
<feature type="transmembrane region" description="Helical" evidence="6">
    <location>
        <begin position="56"/>
        <end position="79"/>
    </location>
</feature>
<accession>A0A9P8AGP8</accession>
<evidence type="ECO:0000256" key="5">
    <source>
        <dbReference type="SAM" id="MobiDB-lite"/>
    </source>
</evidence>
<keyword evidence="8" id="KW-1185">Reference proteome</keyword>
<feature type="transmembrane region" description="Helical" evidence="6">
    <location>
        <begin position="99"/>
        <end position="120"/>
    </location>
</feature>
<dbReference type="GO" id="GO:0016020">
    <property type="term" value="C:membrane"/>
    <property type="evidence" value="ECO:0007669"/>
    <property type="project" value="UniProtKB-SubCell"/>
</dbReference>
<evidence type="ECO:0000256" key="6">
    <source>
        <dbReference type="SAM" id="Phobius"/>
    </source>
</evidence>
<feature type="transmembrane region" description="Helical" evidence="6">
    <location>
        <begin position="15"/>
        <end position="35"/>
    </location>
</feature>